<dbReference type="InterPro" id="IPR036812">
    <property type="entry name" value="NAD(P)_OxRdtase_dom_sf"/>
</dbReference>
<accession>A0ABV5N7K2</accession>
<dbReference type="Proteomes" id="UP001589709">
    <property type="component" value="Unassembled WGS sequence"/>
</dbReference>
<dbReference type="RefSeq" id="WP_381349163.1">
    <property type="nucleotide sequence ID" value="NZ_JBHMCY010000064.1"/>
</dbReference>
<sequence>MSEQNASPQAPGGTTTLAGRPVARIGFGAMQLSGPGRPTPPPRERSLAVLRRAIEAGVNHIDTAQYYGVGLANELIRTALHPYPDDLVLVSKVGADRLDSGLRPAQRPEELRAGVEANLAALGVERLDVVNLRLMEAQQDGSPLPEEQRVDLDSQLAEMAALRDEGKIGGVGVSNVTLEQLRQALPVGLACVQNPYSLLDRSGEPLLELCREHGIAWVPYFPLGSAFPGFAKVTDHPEVVAAAASLGATPAQVGLAWLLDRYEHALLIPGTSSPDHLDENIATAQVRLSPELTRSLDALAAPGR</sequence>
<evidence type="ECO:0000259" key="2">
    <source>
        <dbReference type="Pfam" id="PF00248"/>
    </source>
</evidence>
<evidence type="ECO:0000256" key="1">
    <source>
        <dbReference type="ARBA" id="ARBA00023002"/>
    </source>
</evidence>
<organism evidence="3 4">
    <name type="scientific">Streptomyces cinereospinus</name>
    <dbReference type="NCBI Taxonomy" id="285561"/>
    <lineage>
        <taxon>Bacteria</taxon>
        <taxon>Bacillati</taxon>
        <taxon>Actinomycetota</taxon>
        <taxon>Actinomycetes</taxon>
        <taxon>Kitasatosporales</taxon>
        <taxon>Streptomycetaceae</taxon>
        <taxon>Streptomyces</taxon>
    </lineage>
</organism>
<dbReference type="Gene3D" id="3.20.20.100">
    <property type="entry name" value="NADP-dependent oxidoreductase domain"/>
    <property type="match status" value="1"/>
</dbReference>
<evidence type="ECO:0000313" key="4">
    <source>
        <dbReference type="Proteomes" id="UP001589709"/>
    </source>
</evidence>
<reference evidence="3 4" key="1">
    <citation type="submission" date="2024-09" db="EMBL/GenBank/DDBJ databases">
        <authorList>
            <person name="Sun Q."/>
            <person name="Mori K."/>
        </authorList>
    </citation>
    <scope>NUCLEOTIDE SEQUENCE [LARGE SCALE GENOMIC DNA]</scope>
    <source>
        <strain evidence="3 4">JCM 6917</strain>
    </source>
</reference>
<dbReference type="SUPFAM" id="SSF51430">
    <property type="entry name" value="NAD(P)-linked oxidoreductase"/>
    <property type="match status" value="1"/>
</dbReference>
<dbReference type="InterPro" id="IPR050791">
    <property type="entry name" value="Aldo-Keto_reductase"/>
</dbReference>
<name>A0ABV5N7K2_9ACTN</name>
<dbReference type="PANTHER" id="PTHR43625">
    <property type="entry name" value="AFLATOXIN B1 ALDEHYDE REDUCTASE"/>
    <property type="match status" value="1"/>
</dbReference>
<keyword evidence="4" id="KW-1185">Reference proteome</keyword>
<dbReference type="CDD" id="cd19088">
    <property type="entry name" value="AKR_AKR13B1"/>
    <property type="match status" value="1"/>
</dbReference>
<evidence type="ECO:0000313" key="3">
    <source>
        <dbReference type="EMBL" id="MFB9466275.1"/>
    </source>
</evidence>
<dbReference type="PRINTS" id="PR00069">
    <property type="entry name" value="ALDKETRDTASE"/>
</dbReference>
<gene>
    <name evidence="3" type="ORF">ACFF45_27060</name>
</gene>
<dbReference type="PANTHER" id="PTHR43625:SF40">
    <property type="entry name" value="ALDO-KETO REDUCTASE YAKC [NADP(+)]"/>
    <property type="match status" value="1"/>
</dbReference>
<proteinExistence type="predicted"/>
<dbReference type="InterPro" id="IPR023210">
    <property type="entry name" value="NADP_OxRdtase_dom"/>
</dbReference>
<protein>
    <submittedName>
        <fullName evidence="3">Aldo/keto reductase</fullName>
    </submittedName>
</protein>
<keyword evidence="1" id="KW-0560">Oxidoreductase</keyword>
<dbReference type="Pfam" id="PF00248">
    <property type="entry name" value="Aldo_ket_red"/>
    <property type="match status" value="1"/>
</dbReference>
<dbReference type="EMBL" id="JBHMCY010000064">
    <property type="protein sequence ID" value="MFB9466275.1"/>
    <property type="molecule type" value="Genomic_DNA"/>
</dbReference>
<dbReference type="InterPro" id="IPR020471">
    <property type="entry name" value="AKR"/>
</dbReference>
<comment type="caution">
    <text evidence="3">The sequence shown here is derived from an EMBL/GenBank/DDBJ whole genome shotgun (WGS) entry which is preliminary data.</text>
</comment>
<feature type="domain" description="NADP-dependent oxidoreductase" evidence="2">
    <location>
        <begin position="24"/>
        <end position="299"/>
    </location>
</feature>